<dbReference type="PANTHER" id="PTHR41373">
    <property type="entry name" value="DUF2156 DOMAIN-CONTAINING PROTEIN"/>
    <property type="match status" value="1"/>
</dbReference>
<organism evidence="2 3">
    <name type="scientific">[Clostridium] cellulosi</name>
    <dbReference type="NCBI Taxonomy" id="29343"/>
    <lineage>
        <taxon>Bacteria</taxon>
        <taxon>Bacillati</taxon>
        <taxon>Bacillota</taxon>
        <taxon>Clostridia</taxon>
        <taxon>Eubacteriales</taxon>
        <taxon>Oscillospiraceae</taxon>
        <taxon>Oscillospiraceae incertae sedis</taxon>
    </lineage>
</organism>
<dbReference type="EMBL" id="LM995447">
    <property type="protein sequence ID" value="CDZ24146.1"/>
    <property type="molecule type" value="Genomic_DNA"/>
</dbReference>
<dbReference type="InterPro" id="IPR016732">
    <property type="entry name" value="UCP018688"/>
</dbReference>
<dbReference type="PANTHER" id="PTHR41373:SF1">
    <property type="entry name" value="PHOSPHATIDYLGLYCEROL LYSYLTRANSFERASE C-TERMINAL DOMAIN-CONTAINING PROTEIN"/>
    <property type="match status" value="1"/>
</dbReference>
<dbReference type="SUPFAM" id="SSF55729">
    <property type="entry name" value="Acyl-CoA N-acyltransferases (Nat)"/>
    <property type="match status" value="2"/>
</dbReference>
<evidence type="ECO:0000313" key="3">
    <source>
        <dbReference type="Proteomes" id="UP000032431"/>
    </source>
</evidence>
<dbReference type="Proteomes" id="UP000032431">
    <property type="component" value="Chromosome I"/>
</dbReference>
<name>A0A078KKD7_9FIRM</name>
<dbReference type="InterPro" id="IPR024320">
    <property type="entry name" value="LPG_synthase_C"/>
</dbReference>
<dbReference type="STRING" id="29343.CCDG5_1029"/>
<keyword evidence="3" id="KW-1185">Reference proteome</keyword>
<dbReference type="Gene3D" id="3.40.630.30">
    <property type="match status" value="1"/>
</dbReference>
<dbReference type="Pfam" id="PF09924">
    <property type="entry name" value="LPG_synthase_C"/>
    <property type="match status" value="1"/>
</dbReference>
<dbReference type="AlphaFoldDB" id="A0A078KKD7"/>
<reference evidence="3" key="1">
    <citation type="submission" date="2014-07" db="EMBL/GenBank/DDBJ databases">
        <authorList>
            <person name="Wibberg D."/>
        </authorList>
    </citation>
    <scope>NUCLEOTIDE SEQUENCE [LARGE SCALE GENOMIC DNA]</scope>
    <source>
        <strain evidence="3">DG5</strain>
    </source>
</reference>
<dbReference type="PIRSF" id="PIRSF018688">
    <property type="entry name" value="UCP018688"/>
    <property type="match status" value="1"/>
</dbReference>
<dbReference type="OrthoDB" id="9765580at2"/>
<dbReference type="KEGG" id="ccel:CCDG5_1029"/>
<sequence>MLKFRELQIEDKQLADKILYPLNYRLCEFCFGDLFLWRKIYNTEIAFENDFMFIRYLSDDKRYYLFPAGSGDIKSALRKIYRQALEEGDEFRLACITPEMKEEIEEYFPGVFEYTPVRSSFDYIYNASDLITLAGRKFHSKRNHISRFEKLGNWKYEDITKDNISLCEEMSDEWCKINGCKNNVGLFNESCAVKQAFKHFFDLGLSGGVLYLEGRVVAFSMGQKLCNDTYIVHIEKAFSDVEGAYTMINREFAAHNCQDFVYINREDDAGDDGLRKAKLSYHPAILLEKNYAVLKDGATL</sequence>
<protein>
    <recommendedName>
        <fullName evidence="1">Phosphatidylglycerol lysyltransferase C-terminal domain-containing protein</fullName>
    </recommendedName>
</protein>
<dbReference type="HOGENOM" id="CLU_058411_0_0_9"/>
<feature type="domain" description="Phosphatidylglycerol lysyltransferase C-terminal" evidence="1">
    <location>
        <begin position="26"/>
        <end position="287"/>
    </location>
</feature>
<evidence type="ECO:0000259" key="1">
    <source>
        <dbReference type="Pfam" id="PF09924"/>
    </source>
</evidence>
<proteinExistence type="predicted"/>
<evidence type="ECO:0000313" key="2">
    <source>
        <dbReference type="EMBL" id="CDZ24146.1"/>
    </source>
</evidence>
<dbReference type="PATRIC" id="fig|29343.3.peg.1086"/>
<dbReference type="InterPro" id="IPR016181">
    <property type="entry name" value="Acyl_CoA_acyltransferase"/>
</dbReference>
<accession>A0A078KKD7</accession>
<gene>
    <name evidence="2" type="ORF">CCDG5_1029</name>
</gene>